<keyword evidence="3" id="KW-1185">Reference proteome</keyword>
<dbReference type="PANTHER" id="PTHR43685">
    <property type="entry name" value="GLYCOSYLTRANSFERASE"/>
    <property type="match status" value="1"/>
</dbReference>
<dbReference type="InterPro" id="IPR029044">
    <property type="entry name" value="Nucleotide-diphossugar_trans"/>
</dbReference>
<keyword evidence="2" id="KW-0328">Glycosyltransferase</keyword>
<dbReference type="RefSeq" id="WP_246913149.1">
    <property type="nucleotide sequence ID" value="NZ_JALJRB010000025.1"/>
</dbReference>
<accession>A0AA41R682</accession>
<name>A0AA41R682_9BACT</name>
<dbReference type="EC" id="2.4.-.-" evidence="2"/>
<dbReference type="PANTHER" id="PTHR43685:SF2">
    <property type="entry name" value="GLYCOSYLTRANSFERASE 2-LIKE DOMAIN-CONTAINING PROTEIN"/>
    <property type="match status" value="1"/>
</dbReference>
<dbReference type="InterPro" id="IPR050834">
    <property type="entry name" value="Glycosyltransf_2"/>
</dbReference>
<evidence type="ECO:0000313" key="3">
    <source>
        <dbReference type="Proteomes" id="UP001165427"/>
    </source>
</evidence>
<dbReference type="AlphaFoldDB" id="A0AA41R682"/>
<dbReference type="InterPro" id="IPR001173">
    <property type="entry name" value="Glyco_trans_2-like"/>
</dbReference>
<gene>
    <name evidence="2" type="ORF">MRX98_17705</name>
</gene>
<dbReference type="GO" id="GO:0016757">
    <property type="term" value="F:glycosyltransferase activity"/>
    <property type="evidence" value="ECO:0007669"/>
    <property type="project" value="UniProtKB-KW"/>
</dbReference>
<dbReference type="EMBL" id="JALJRB010000025">
    <property type="protein sequence ID" value="MCJ8502417.1"/>
    <property type="molecule type" value="Genomic_DNA"/>
</dbReference>
<feature type="domain" description="Glycosyltransferase 2-like" evidence="1">
    <location>
        <begin position="19"/>
        <end position="174"/>
    </location>
</feature>
<dbReference type="Proteomes" id="UP001165427">
    <property type="component" value="Unassembled WGS sequence"/>
</dbReference>
<dbReference type="Gene3D" id="3.90.550.10">
    <property type="entry name" value="Spore Coat Polysaccharide Biosynthesis Protein SpsA, Chain A"/>
    <property type="match status" value="1"/>
</dbReference>
<dbReference type="SUPFAM" id="SSF53448">
    <property type="entry name" value="Nucleotide-diphospho-sugar transferases"/>
    <property type="match status" value="1"/>
</dbReference>
<evidence type="ECO:0000313" key="2">
    <source>
        <dbReference type="EMBL" id="MCJ8502417.1"/>
    </source>
</evidence>
<organism evidence="2 3">
    <name type="scientific">Desulfatitalea alkaliphila</name>
    <dbReference type="NCBI Taxonomy" id="2929485"/>
    <lineage>
        <taxon>Bacteria</taxon>
        <taxon>Pseudomonadati</taxon>
        <taxon>Thermodesulfobacteriota</taxon>
        <taxon>Desulfobacteria</taxon>
        <taxon>Desulfobacterales</taxon>
        <taxon>Desulfosarcinaceae</taxon>
        <taxon>Desulfatitalea</taxon>
    </lineage>
</organism>
<dbReference type="Pfam" id="PF00535">
    <property type="entry name" value="Glycos_transf_2"/>
    <property type="match status" value="1"/>
</dbReference>
<protein>
    <submittedName>
        <fullName evidence="2">Glycosyltransferase</fullName>
        <ecNumber evidence="2">2.4.-.-</ecNumber>
    </submittedName>
</protein>
<reference evidence="2" key="1">
    <citation type="submission" date="2022-04" db="EMBL/GenBank/DDBJ databases">
        <title>Desulfatitalea alkaliphila sp. nov., a novel anaerobic sulfate-reducing bacterium isolated from terrestrial mud volcano, Taman Peninsula, Russia.</title>
        <authorList>
            <person name="Khomyakova M.A."/>
            <person name="Merkel A.Y."/>
            <person name="Slobodkin A.I."/>
        </authorList>
    </citation>
    <scope>NUCLEOTIDE SEQUENCE</scope>
    <source>
        <strain evidence="2">M08but</strain>
    </source>
</reference>
<keyword evidence="2" id="KW-0808">Transferase</keyword>
<proteinExistence type="predicted"/>
<sequence length="296" mass="33088">MAVSPDTHCPIGGAEPRISVVIPTFNRAGIVTRAINSVLSQTRPPLEVIVVDDGSTDGTAALLERYAGRIRVIRQPNRGVSAARNRGVAAAAGEWIALLDSDDAWQQEKLARQVDHLQRHPETVICQTEEIWIRNGVRVNPKQRHRKLAGMIFEQCLPLCLISPSAVMLRRDLLTAAGGFDESLPACEDYDLWLRLTWQHPVHLIDEPLVIKYGGHADQLSRLPELDKYRIRAIVKILRRGCLNPAQQQAAQAMLDEKCRIYAAGCRKRGRNEEAQAYLSLITRWQASEASLPLNF</sequence>
<comment type="caution">
    <text evidence="2">The sequence shown here is derived from an EMBL/GenBank/DDBJ whole genome shotgun (WGS) entry which is preliminary data.</text>
</comment>
<evidence type="ECO:0000259" key="1">
    <source>
        <dbReference type="Pfam" id="PF00535"/>
    </source>
</evidence>